<gene>
    <name evidence="3" type="ORF">QBC42DRAFT_275231</name>
</gene>
<keyword evidence="2" id="KW-0732">Signal</keyword>
<feature type="transmembrane region" description="Helical" evidence="1">
    <location>
        <begin position="119"/>
        <end position="138"/>
    </location>
</feature>
<evidence type="ECO:0000256" key="1">
    <source>
        <dbReference type="SAM" id="Phobius"/>
    </source>
</evidence>
<sequence length="185" mass="20707">MRLKTLSAALGVAHFATCAPLPVIVRGQLDVVSADGSHGTVTLLQLQSGLPSLTKHRSPKPVPPTAYQVVDEDQPIDPPQELDDENPYEMLDSESLSFFANPGIPYQQGKVTPREINDMHVVILAASFLGVVIVVEAWNSYKRRRLVRERLILHDTLDRQTWLTLGCHRQGVIRLEDTDEKRRLP</sequence>
<keyword evidence="1" id="KW-1133">Transmembrane helix</keyword>
<keyword evidence="1" id="KW-0472">Membrane</keyword>
<protein>
    <submittedName>
        <fullName evidence="3">Uncharacterized protein</fullName>
    </submittedName>
</protein>
<dbReference type="EMBL" id="MU865047">
    <property type="protein sequence ID" value="KAK4459053.1"/>
    <property type="molecule type" value="Genomic_DNA"/>
</dbReference>
<organism evidence="3 4">
    <name type="scientific">Cladorrhinum samala</name>
    <dbReference type="NCBI Taxonomy" id="585594"/>
    <lineage>
        <taxon>Eukaryota</taxon>
        <taxon>Fungi</taxon>
        <taxon>Dikarya</taxon>
        <taxon>Ascomycota</taxon>
        <taxon>Pezizomycotina</taxon>
        <taxon>Sordariomycetes</taxon>
        <taxon>Sordariomycetidae</taxon>
        <taxon>Sordariales</taxon>
        <taxon>Podosporaceae</taxon>
        <taxon>Cladorrhinum</taxon>
    </lineage>
</organism>
<reference evidence="3" key="2">
    <citation type="submission" date="2023-06" db="EMBL/GenBank/DDBJ databases">
        <authorList>
            <consortium name="Lawrence Berkeley National Laboratory"/>
            <person name="Mondo S.J."/>
            <person name="Hensen N."/>
            <person name="Bonometti L."/>
            <person name="Westerberg I."/>
            <person name="Brannstrom I.O."/>
            <person name="Guillou S."/>
            <person name="Cros-Aarteil S."/>
            <person name="Calhoun S."/>
            <person name="Haridas S."/>
            <person name="Kuo A."/>
            <person name="Pangilinan J."/>
            <person name="Riley R."/>
            <person name="Labutti K."/>
            <person name="Andreopoulos B."/>
            <person name="Lipzen A."/>
            <person name="Chen C."/>
            <person name="Yanf M."/>
            <person name="Daum C."/>
            <person name="Ng V."/>
            <person name="Clum A."/>
            <person name="Steindorff A."/>
            <person name="Ohm R."/>
            <person name="Martin F."/>
            <person name="Silar P."/>
            <person name="Natvig D."/>
            <person name="Lalanne C."/>
            <person name="Gautier V."/>
            <person name="Ament-Velasquez S.L."/>
            <person name="Kruys A."/>
            <person name="Hutchinson M.I."/>
            <person name="Powell A.J."/>
            <person name="Barry K."/>
            <person name="Miller A.N."/>
            <person name="Grigoriev I.V."/>
            <person name="Debuchy R."/>
            <person name="Gladieux P."/>
            <person name="Thoren M.H."/>
            <person name="Johannesson H."/>
        </authorList>
    </citation>
    <scope>NUCLEOTIDE SEQUENCE</scope>
    <source>
        <strain evidence="3">PSN324</strain>
    </source>
</reference>
<name>A0AAV9HF17_9PEZI</name>
<comment type="caution">
    <text evidence="3">The sequence shown here is derived from an EMBL/GenBank/DDBJ whole genome shotgun (WGS) entry which is preliminary data.</text>
</comment>
<evidence type="ECO:0000313" key="4">
    <source>
        <dbReference type="Proteomes" id="UP001321749"/>
    </source>
</evidence>
<dbReference type="Proteomes" id="UP001321749">
    <property type="component" value="Unassembled WGS sequence"/>
</dbReference>
<proteinExistence type="predicted"/>
<feature type="chain" id="PRO_5043496890" evidence="2">
    <location>
        <begin position="19"/>
        <end position="185"/>
    </location>
</feature>
<evidence type="ECO:0000313" key="3">
    <source>
        <dbReference type="EMBL" id="KAK4459053.1"/>
    </source>
</evidence>
<keyword evidence="4" id="KW-1185">Reference proteome</keyword>
<reference evidence="3" key="1">
    <citation type="journal article" date="2023" name="Mol. Phylogenet. Evol.">
        <title>Genome-scale phylogeny and comparative genomics of the fungal order Sordariales.</title>
        <authorList>
            <person name="Hensen N."/>
            <person name="Bonometti L."/>
            <person name="Westerberg I."/>
            <person name="Brannstrom I.O."/>
            <person name="Guillou S."/>
            <person name="Cros-Aarteil S."/>
            <person name="Calhoun S."/>
            <person name="Haridas S."/>
            <person name="Kuo A."/>
            <person name="Mondo S."/>
            <person name="Pangilinan J."/>
            <person name="Riley R."/>
            <person name="LaButti K."/>
            <person name="Andreopoulos B."/>
            <person name="Lipzen A."/>
            <person name="Chen C."/>
            <person name="Yan M."/>
            <person name="Daum C."/>
            <person name="Ng V."/>
            <person name="Clum A."/>
            <person name="Steindorff A."/>
            <person name="Ohm R.A."/>
            <person name="Martin F."/>
            <person name="Silar P."/>
            <person name="Natvig D.O."/>
            <person name="Lalanne C."/>
            <person name="Gautier V."/>
            <person name="Ament-Velasquez S.L."/>
            <person name="Kruys A."/>
            <person name="Hutchinson M.I."/>
            <person name="Powell A.J."/>
            <person name="Barry K."/>
            <person name="Miller A.N."/>
            <person name="Grigoriev I.V."/>
            <person name="Debuchy R."/>
            <person name="Gladieux P."/>
            <person name="Hiltunen Thoren M."/>
            <person name="Johannesson H."/>
        </authorList>
    </citation>
    <scope>NUCLEOTIDE SEQUENCE</scope>
    <source>
        <strain evidence="3">PSN324</strain>
    </source>
</reference>
<keyword evidence="1" id="KW-0812">Transmembrane</keyword>
<accession>A0AAV9HF17</accession>
<feature type="signal peptide" evidence="2">
    <location>
        <begin position="1"/>
        <end position="18"/>
    </location>
</feature>
<dbReference type="AlphaFoldDB" id="A0AAV9HF17"/>
<evidence type="ECO:0000256" key="2">
    <source>
        <dbReference type="SAM" id="SignalP"/>
    </source>
</evidence>